<evidence type="ECO:0000256" key="2">
    <source>
        <dbReference type="ARBA" id="ARBA00023125"/>
    </source>
</evidence>
<dbReference type="GO" id="GO:0003677">
    <property type="term" value="F:DNA binding"/>
    <property type="evidence" value="ECO:0007669"/>
    <property type="project" value="UniProtKB-KW"/>
</dbReference>
<dbReference type="InterPro" id="IPR011711">
    <property type="entry name" value="GntR_C"/>
</dbReference>
<dbReference type="EMBL" id="JTCM02000027">
    <property type="protein sequence ID" value="NEU73701.1"/>
    <property type="molecule type" value="Genomic_DNA"/>
</dbReference>
<keyword evidence="2" id="KW-0238">DNA-binding</keyword>
<organism evidence="5 6">
    <name type="scientific">Hassallia byssoidea VB512170</name>
    <dbReference type="NCBI Taxonomy" id="1304833"/>
    <lineage>
        <taxon>Bacteria</taxon>
        <taxon>Bacillati</taxon>
        <taxon>Cyanobacteriota</taxon>
        <taxon>Cyanophyceae</taxon>
        <taxon>Nostocales</taxon>
        <taxon>Tolypothrichaceae</taxon>
        <taxon>Hassallia</taxon>
    </lineage>
</organism>
<dbReference type="Proteomes" id="UP000031549">
    <property type="component" value="Unassembled WGS sequence"/>
</dbReference>
<dbReference type="Gene3D" id="1.20.120.530">
    <property type="entry name" value="GntR ligand-binding domain-like"/>
    <property type="match status" value="1"/>
</dbReference>
<sequence length="81" mass="9708">MTTKNTKRFSAEFFSQDNRTLISNLERYVNLQIAEMDDWERSQKEHYQLLNACRERDTKAAVRLLKRHIDSTAKQLIHQLL</sequence>
<keyword evidence="3" id="KW-0804">Transcription</keyword>
<dbReference type="Pfam" id="PF07729">
    <property type="entry name" value="FCD"/>
    <property type="match status" value="1"/>
</dbReference>
<feature type="domain" description="GntR C-terminal" evidence="4">
    <location>
        <begin position="18"/>
        <end position="70"/>
    </location>
</feature>
<dbReference type="AlphaFoldDB" id="A0A846HB77"/>
<evidence type="ECO:0000313" key="5">
    <source>
        <dbReference type="EMBL" id="NEU73701.1"/>
    </source>
</evidence>
<gene>
    <name evidence="5" type="ORF">PI95_014315</name>
</gene>
<name>A0A846HB77_9CYAN</name>
<dbReference type="SUPFAM" id="SSF48008">
    <property type="entry name" value="GntR ligand-binding domain-like"/>
    <property type="match status" value="1"/>
</dbReference>
<reference evidence="5 6" key="1">
    <citation type="journal article" date="2015" name="Genome Announc.">
        <title>Draft Genome Sequence of Cyanobacterium Hassallia byssoidea Strain VB512170, Isolated from Monuments in India.</title>
        <authorList>
            <person name="Singh D."/>
            <person name="Chandrababunaidu M.M."/>
            <person name="Panda A."/>
            <person name="Sen D."/>
            <person name="Bhattacharyya S."/>
            <person name="Adhikary S.P."/>
            <person name="Tripathy S."/>
        </authorList>
    </citation>
    <scope>NUCLEOTIDE SEQUENCE [LARGE SCALE GENOMIC DNA]</scope>
    <source>
        <strain evidence="5 6">VB512170</strain>
    </source>
</reference>
<evidence type="ECO:0000259" key="4">
    <source>
        <dbReference type="Pfam" id="PF07729"/>
    </source>
</evidence>
<evidence type="ECO:0000256" key="1">
    <source>
        <dbReference type="ARBA" id="ARBA00023015"/>
    </source>
</evidence>
<keyword evidence="6" id="KW-1185">Reference proteome</keyword>
<dbReference type="InterPro" id="IPR008920">
    <property type="entry name" value="TF_FadR/GntR_C"/>
</dbReference>
<proteinExistence type="predicted"/>
<accession>A0A846HB77</accession>
<evidence type="ECO:0000313" key="6">
    <source>
        <dbReference type="Proteomes" id="UP000031549"/>
    </source>
</evidence>
<evidence type="ECO:0000256" key="3">
    <source>
        <dbReference type="ARBA" id="ARBA00023163"/>
    </source>
</evidence>
<protein>
    <submittedName>
        <fullName evidence="5">FCD domain-containing protein</fullName>
    </submittedName>
</protein>
<comment type="caution">
    <text evidence="5">The sequence shown here is derived from an EMBL/GenBank/DDBJ whole genome shotgun (WGS) entry which is preliminary data.</text>
</comment>
<keyword evidence="1" id="KW-0805">Transcription regulation</keyword>